<gene>
    <name evidence="3" type="ORF">VNO78_27519</name>
</gene>
<keyword evidence="4" id="KW-1185">Reference proteome</keyword>
<reference evidence="3 4" key="1">
    <citation type="submission" date="2024-01" db="EMBL/GenBank/DDBJ databases">
        <title>The genomes of 5 underutilized Papilionoideae crops provide insights into root nodulation and disease resistanc.</title>
        <authorList>
            <person name="Jiang F."/>
        </authorList>
    </citation>
    <scope>NUCLEOTIDE SEQUENCE [LARGE SCALE GENOMIC DNA]</scope>
    <source>
        <strain evidence="3">DUOXIRENSHENG_FW03</strain>
        <tissue evidence="3">Leaves</tissue>
    </source>
</reference>
<accession>A0AAN9XAN5</accession>
<proteinExistence type="predicted"/>
<name>A0AAN9XAN5_PSOTE</name>
<protein>
    <recommendedName>
        <fullName evidence="2">Aminotransferase-like plant mobile domain-containing protein</fullName>
    </recommendedName>
</protein>
<dbReference type="InterPro" id="IPR019557">
    <property type="entry name" value="AminoTfrase-like_pln_mobile"/>
</dbReference>
<evidence type="ECO:0000313" key="3">
    <source>
        <dbReference type="EMBL" id="KAK7387045.1"/>
    </source>
</evidence>
<evidence type="ECO:0000259" key="2">
    <source>
        <dbReference type="Pfam" id="PF10536"/>
    </source>
</evidence>
<dbReference type="EMBL" id="JAYMYS010000007">
    <property type="protein sequence ID" value="KAK7387045.1"/>
    <property type="molecule type" value="Genomic_DNA"/>
</dbReference>
<feature type="region of interest" description="Disordered" evidence="1">
    <location>
        <begin position="790"/>
        <end position="825"/>
    </location>
</feature>
<dbReference type="GO" id="GO:0010073">
    <property type="term" value="P:meristem maintenance"/>
    <property type="evidence" value="ECO:0007669"/>
    <property type="project" value="InterPro"/>
</dbReference>
<dbReference type="AlphaFoldDB" id="A0AAN9XAN5"/>
<dbReference type="PANTHER" id="PTHR46033">
    <property type="entry name" value="PROTEIN MAIN-LIKE 2"/>
    <property type="match status" value="1"/>
</dbReference>
<organism evidence="3 4">
    <name type="scientific">Psophocarpus tetragonolobus</name>
    <name type="common">Winged bean</name>
    <name type="synonym">Dolichos tetragonolobus</name>
    <dbReference type="NCBI Taxonomy" id="3891"/>
    <lineage>
        <taxon>Eukaryota</taxon>
        <taxon>Viridiplantae</taxon>
        <taxon>Streptophyta</taxon>
        <taxon>Embryophyta</taxon>
        <taxon>Tracheophyta</taxon>
        <taxon>Spermatophyta</taxon>
        <taxon>Magnoliopsida</taxon>
        <taxon>eudicotyledons</taxon>
        <taxon>Gunneridae</taxon>
        <taxon>Pentapetalae</taxon>
        <taxon>rosids</taxon>
        <taxon>fabids</taxon>
        <taxon>Fabales</taxon>
        <taxon>Fabaceae</taxon>
        <taxon>Papilionoideae</taxon>
        <taxon>50 kb inversion clade</taxon>
        <taxon>NPAAA clade</taxon>
        <taxon>indigoferoid/millettioid clade</taxon>
        <taxon>Phaseoleae</taxon>
        <taxon>Psophocarpus</taxon>
    </lineage>
</organism>
<dbReference type="Proteomes" id="UP001386955">
    <property type="component" value="Unassembled WGS sequence"/>
</dbReference>
<sequence>MQISSHLLPVPLPYHPCLWGPKFVWDPRTSSPVVCLVALSLAGEYAVFVLRGIGCALCFWKLRFKEEFWCLFGSVIVMEVGAVDPYTTNPGPIDGLVLYDQDKHVSTAVWDGQERGALRCHEHTSKLDQWTLTHKQIELVEKAGFGFLRSIPAISLDNPLISALVERWRRETNTFHLNVGEMTVTLKDVALLLGLAIDGEPVIGITYTTCSSVCERYLGRSPESGYTSGGMVKLSWLKEFFSRCPEDAPIEVIEQHTRAYLLYLVGSTIFSTTTGNKVPVMYLPLFENFDTCGRYAWGAAALAFLYRALGNASLKTQSTISGCLTLLQCWSYFHLNIGRPKLNLELMHDRFPFVLRWKGKQSGPTANRDVVFYRKALDSLKPCDVEWLPYRNMDSMVIPEHIKSTLILGRSKTMLICFDKAERHLPNRCLRQYGMLQSIPDDVERWERKSRGVDGGVDLSGKMESELNEWMDRQLHIVDGDEGVDESEYMEWYLRITRKFIGRPISLSSEFQRTNAGLRDIAHIADTFSTKGLDPQQIESISRIRYIAHECLRDQIGGPVMASGSPQVELGKRVRGKERVRRKGGMGKRMRKDGVIQYNAVSEDDQPQYYGTAIEVGQLHLSHIERELNHAQLCTVVDNAVSVVQLIHADADGENMQLCDTHIEVDESELGYAAGEENNEDPDDVATEFSHEELKHSAGEEIKQEFNHVTAEEHIDELNAANEIHIMQSSDNMVIDNSQLCDVSHDIDDSTLPAAVEVNHSQLGHSSVVNPQQSSRTDNLVNSQLSHINPETELPSAKASMEVSQHSSIETHEDVSQKGDCSVAV</sequence>
<comment type="caution">
    <text evidence="3">The sequence shown here is derived from an EMBL/GenBank/DDBJ whole genome shotgun (WGS) entry which is preliminary data.</text>
</comment>
<feature type="domain" description="Aminotransferase-like plant mobile" evidence="2">
    <location>
        <begin position="144"/>
        <end position="493"/>
    </location>
</feature>
<dbReference type="PANTHER" id="PTHR46033:SF1">
    <property type="entry name" value="PROTEIN MAIN-LIKE 2"/>
    <property type="match status" value="1"/>
</dbReference>
<evidence type="ECO:0000313" key="4">
    <source>
        <dbReference type="Proteomes" id="UP001386955"/>
    </source>
</evidence>
<dbReference type="Pfam" id="PF10536">
    <property type="entry name" value="PMD"/>
    <property type="match status" value="1"/>
</dbReference>
<evidence type="ECO:0000256" key="1">
    <source>
        <dbReference type="SAM" id="MobiDB-lite"/>
    </source>
</evidence>
<dbReference type="InterPro" id="IPR044824">
    <property type="entry name" value="MAIN-like"/>
</dbReference>